<protein>
    <recommendedName>
        <fullName evidence="1">DUF2779 domain-containing protein</fullName>
    </recommendedName>
</protein>
<evidence type="ECO:0000313" key="2">
    <source>
        <dbReference type="EMBL" id="OGJ10142.1"/>
    </source>
</evidence>
<dbReference type="AlphaFoldDB" id="A0A1F6YUU3"/>
<feature type="domain" description="DUF2779" evidence="1">
    <location>
        <begin position="273"/>
        <end position="398"/>
    </location>
</feature>
<dbReference type="STRING" id="1801803.A2356_01345"/>
<dbReference type="Pfam" id="PF11074">
    <property type="entry name" value="DUF2779"/>
    <property type="match status" value="1"/>
</dbReference>
<evidence type="ECO:0000313" key="3">
    <source>
        <dbReference type="Proteomes" id="UP000177047"/>
    </source>
</evidence>
<evidence type="ECO:0000259" key="1">
    <source>
        <dbReference type="Pfam" id="PF11074"/>
    </source>
</evidence>
<reference evidence="2 3" key="1">
    <citation type="journal article" date="2016" name="Nat. Commun.">
        <title>Thousands of microbial genomes shed light on interconnected biogeochemical processes in an aquifer system.</title>
        <authorList>
            <person name="Anantharaman K."/>
            <person name="Brown C.T."/>
            <person name="Hug L.A."/>
            <person name="Sharon I."/>
            <person name="Castelle C.J."/>
            <person name="Probst A.J."/>
            <person name="Thomas B.C."/>
            <person name="Singh A."/>
            <person name="Wilkins M.J."/>
            <person name="Karaoz U."/>
            <person name="Brodie E.L."/>
            <person name="Williams K.H."/>
            <person name="Hubbard S.S."/>
            <person name="Banfield J.F."/>
        </authorList>
    </citation>
    <scope>NUCLEOTIDE SEQUENCE [LARGE SCALE GENOMIC DNA]</scope>
</reference>
<organism evidence="2 3">
    <name type="scientific">Candidatus Nomurabacteria bacterium RIFOXYB1_FULL_39_16</name>
    <dbReference type="NCBI Taxonomy" id="1801803"/>
    <lineage>
        <taxon>Bacteria</taxon>
        <taxon>Candidatus Nomuraibacteriota</taxon>
    </lineage>
</organism>
<gene>
    <name evidence="2" type="ORF">A2356_01345</name>
</gene>
<sequence length="468" mass="53754">MLTKSDFLLYMDAPMHLWAKVHDQQTNATPSLYDQHLMKQGYDVEKVAKTYLEKHILPKYKNAELLWQSTYTSGEYQSRADGIIHELDTDTFHLYEIKSSTSTKKEHLPDATFQSIVIGQSINQETIHLILLNDEYIRGDELDIEQLFSVPDVTDEVSEMTPDILAKMRQALEIVKLVESTSIVNCLNPKTCPCPGLCHPNLPKASIYNIPNLTPKKKRELEELKTIAIEDVDDDYPLTPKQRKIVDVMQSKTSYLDKPTVTGLLQSLTYPLYFLDYETYDEAMPLYKGHKPYQKMVFQFSLHIVSSNREAMQHEEYLALEPGDPASGLVKHLRKCISDQGTVIVWNKAFEGGRNKEMAELYPEYKDFLLNVNARMFDLMEIVSKGYYLHPEFLGSWSIKNVLPVMSPELSYKSLSINKGDQAMIEWYEMANGDKTKKDGVAKALLEYCGLDTMAMVKVWEKLKELTK</sequence>
<comment type="caution">
    <text evidence="2">The sequence shown here is derived from an EMBL/GenBank/DDBJ whole genome shotgun (WGS) entry which is preliminary data.</text>
</comment>
<accession>A0A1F6YUU3</accession>
<dbReference type="Proteomes" id="UP000177047">
    <property type="component" value="Unassembled WGS sequence"/>
</dbReference>
<name>A0A1F6YUU3_9BACT</name>
<dbReference type="InterPro" id="IPR021301">
    <property type="entry name" value="DUF2779"/>
</dbReference>
<proteinExistence type="predicted"/>
<dbReference type="EMBL" id="MFWB01000001">
    <property type="protein sequence ID" value="OGJ10142.1"/>
    <property type="molecule type" value="Genomic_DNA"/>
</dbReference>